<keyword evidence="4" id="KW-1185">Reference proteome</keyword>
<evidence type="ECO:0000313" key="4">
    <source>
        <dbReference type="Proteomes" id="UP000595140"/>
    </source>
</evidence>
<dbReference type="PANTHER" id="PTHR32448">
    <property type="entry name" value="OS08G0158400 PROTEIN"/>
    <property type="match status" value="1"/>
</dbReference>
<feature type="domain" description="FAD-binding PCMH-type" evidence="2">
    <location>
        <begin position="62"/>
        <end position="225"/>
    </location>
</feature>
<dbReference type="Gene3D" id="3.30.465.10">
    <property type="match status" value="1"/>
</dbReference>
<dbReference type="GO" id="GO:0071949">
    <property type="term" value="F:FAD binding"/>
    <property type="evidence" value="ECO:0007669"/>
    <property type="project" value="InterPro"/>
</dbReference>
<dbReference type="Gene3D" id="3.30.43.10">
    <property type="entry name" value="Uridine Diphospho-n-acetylenolpyruvylglucosamine Reductase, domain 2"/>
    <property type="match status" value="1"/>
</dbReference>
<evidence type="ECO:0000256" key="1">
    <source>
        <dbReference type="ARBA" id="ARBA00001974"/>
    </source>
</evidence>
<reference evidence="3 4" key="1">
    <citation type="submission" date="2018-04" db="EMBL/GenBank/DDBJ databases">
        <authorList>
            <person name="Vogel A."/>
        </authorList>
    </citation>
    <scope>NUCLEOTIDE SEQUENCE [LARGE SCALE GENOMIC DNA]</scope>
</reference>
<dbReference type="Proteomes" id="UP000595140">
    <property type="component" value="Unassembled WGS sequence"/>
</dbReference>
<dbReference type="InterPro" id="IPR036318">
    <property type="entry name" value="FAD-bd_PCMH-like_sf"/>
</dbReference>
<gene>
    <name evidence="3" type="ORF">CCAM_LOCUS13693</name>
</gene>
<evidence type="ECO:0000259" key="2">
    <source>
        <dbReference type="PROSITE" id="PS51387"/>
    </source>
</evidence>
<dbReference type="PROSITE" id="PS51387">
    <property type="entry name" value="FAD_PCMH"/>
    <property type="match status" value="1"/>
</dbReference>
<name>A0A484L6D9_9ASTE</name>
<comment type="cofactor">
    <cofactor evidence="1">
        <name>FAD</name>
        <dbReference type="ChEBI" id="CHEBI:57692"/>
    </cofactor>
</comment>
<dbReference type="Pfam" id="PF01565">
    <property type="entry name" value="FAD_binding_4"/>
    <property type="match status" value="1"/>
</dbReference>
<dbReference type="SUPFAM" id="SSF56176">
    <property type="entry name" value="FAD-binding/transporter-associated domain-like"/>
    <property type="match status" value="1"/>
</dbReference>
<dbReference type="AlphaFoldDB" id="A0A484L6D9"/>
<protein>
    <recommendedName>
        <fullName evidence="2">FAD-binding PCMH-type domain-containing protein</fullName>
    </recommendedName>
</protein>
<evidence type="ECO:0000313" key="3">
    <source>
        <dbReference type="EMBL" id="VFQ71917.1"/>
    </source>
</evidence>
<dbReference type="InterPro" id="IPR006094">
    <property type="entry name" value="Oxid_FAD_bind_N"/>
</dbReference>
<dbReference type="InterPro" id="IPR016167">
    <property type="entry name" value="FAD-bd_PCMH_sub1"/>
</dbReference>
<dbReference type="OrthoDB" id="407275at2759"/>
<organism evidence="3 4">
    <name type="scientific">Cuscuta campestris</name>
    <dbReference type="NCBI Taxonomy" id="132261"/>
    <lineage>
        <taxon>Eukaryota</taxon>
        <taxon>Viridiplantae</taxon>
        <taxon>Streptophyta</taxon>
        <taxon>Embryophyta</taxon>
        <taxon>Tracheophyta</taxon>
        <taxon>Spermatophyta</taxon>
        <taxon>Magnoliopsida</taxon>
        <taxon>eudicotyledons</taxon>
        <taxon>Gunneridae</taxon>
        <taxon>Pentapetalae</taxon>
        <taxon>asterids</taxon>
        <taxon>lamiids</taxon>
        <taxon>Solanales</taxon>
        <taxon>Convolvulaceae</taxon>
        <taxon>Cuscuteae</taxon>
        <taxon>Cuscuta</taxon>
        <taxon>Cuscuta subgen. Grammica</taxon>
        <taxon>Cuscuta sect. Cleistogrammica</taxon>
    </lineage>
</organism>
<sequence>MGSRSTSKQTGQEHEFVQCLLHHDSQNSSSFSQVIYTASHNSSSYFSVLNSRLQNLRFQSPDTPKPLVILTPVEEPQVQTAIKCSQIHGLQIRIRSGGHDFEALSSVSQYPFFILDSINFKSVSVDAEEKTAWVGAGVTLGELYYAVTQVKDTLAFPGGYYPSVGCGGFISGGGYGPLVRKHGLAADNVLDAVLVDAGARILDRKSMGEDLFWAIRGGGLGPALE</sequence>
<dbReference type="EMBL" id="OOIL02001093">
    <property type="protein sequence ID" value="VFQ71917.1"/>
    <property type="molecule type" value="Genomic_DNA"/>
</dbReference>
<dbReference type="InterPro" id="IPR016169">
    <property type="entry name" value="FAD-bd_PCMH_sub2"/>
</dbReference>
<dbReference type="InterPro" id="IPR016166">
    <property type="entry name" value="FAD-bd_PCMH"/>
</dbReference>
<accession>A0A484L6D9</accession>
<proteinExistence type="predicted"/>